<organism evidence="2">
    <name type="scientific">marine sediment metagenome</name>
    <dbReference type="NCBI Taxonomy" id="412755"/>
    <lineage>
        <taxon>unclassified sequences</taxon>
        <taxon>metagenomes</taxon>
        <taxon>ecological metagenomes</taxon>
    </lineage>
</organism>
<feature type="domain" description="Peptidase M16 C-terminal" evidence="1">
    <location>
        <begin position="111"/>
        <end position="270"/>
    </location>
</feature>
<protein>
    <recommendedName>
        <fullName evidence="1">Peptidase M16 C-terminal domain-containing protein</fullName>
    </recommendedName>
</protein>
<dbReference type="PANTHER" id="PTHR11851:SF219">
    <property type="entry name" value="HYPOTHETICAL ZINC PROTEASE"/>
    <property type="match status" value="1"/>
</dbReference>
<comment type="caution">
    <text evidence="2">The sequence shown here is derived from an EMBL/GenBank/DDBJ whole genome shotgun (WGS) entry which is preliminary data.</text>
</comment>
<dbReference type="EMBL" id="LAZR01020584">
    <property type="protein sequence ID" value="KKL88370.1"/>
    <property type="molecule type" value="Genomic_DNA"/>
</dbReference>
<dbReference type="InterPro" id="IPR050361">
    <property type="entry name" value="MPP/UQCRC_Complex"/>
</dbReference>
<dbReference type="Pfam" id="PF05193">
    <property type="entry name" value="Peptidase_M16_C"/>
    <property type="match status" value="1"/>
</dbReference>
<accession>A0A0F9I3E4</accession>
<gene>
    <name evidence="2" type="ORF">LCGC14_1925380</name>
</gene>
<dbReference type="Gene3D" id="3.30.830.10">
    <property type="entry name" value="Metalloenzyme, LuxS/M16 peptidase-like"/>
    <property type="match status" value="2"/>
</dbReference>
<name>A0A0F9I3E4_9ZZZZ</name>
<dbReference type="GO" id="GO:0046872">
    <property type="term" value="F:metal ion binding"/>
    <property type="evidence" value="ECO:0007669"/>
    <property type="project" value="InterPro"/>
</dbReference>
<feature type="non-terminal residue" evidence="2">
    <location>
        <position position="1"/>
    </location>
</feature>
<sequence>LIDALDSLGLHRNTSMNSSHISLGAALEASNLEAAIDIYADIILRPTLDVDQFALSKQLAMHDLTGLDDDPRHKVMLNLCEQFYPTPLGLPAMGKVDELERLEPEGTSSIIKENFNLSQTIFAVAGKYKFSAICKRLEKLFNTPQPEFDTKITIGEKGEDRTHFPHDGAQVHIGLMTDTAAVTTEDYYNARTAVSVLSGGMSSRLFTEVREKRGLCYAIGAQYNSLKEMAGVSCYAGTTPDKAQQTLDVIVTEFARLAEGVSENELQRAKVGLKSTLIMQSESTISRAGGIAHDYYLFGRVRPLEEIKKKFEEITVDSIGDFLTSNKFGDYTVVTIGPKSIELKKQKN</sequence>
<reference evidence="2" key="1">
    <citation type="journal article" date="2015" name="Nature">
        <title>Complex archaea that bridge the gap between prokaryotes and eukaryotes.</title>
        <authorList>
            <person name="Spang A."/>
            <person name="Saw J.H."/>
            <person name="Jorgensen S.L."/>
            <person name="Zaremba-Niedzwiedzka K."/>
            <person name="Martijn J."/>
            <person name="Lind A.E."/>
            <person name="van Eijk R."/>
            <person name="Schleper C."/>
            <person name="Guy L."/>
            <person name="Ettema T.J."/>
        </authorList>
    </citation>
    <scope>NUCLEOTIDE SEQUENCE</scope>
</reference>
<dbReference type="InterPro" id="IPR011249">
    <property type="entry name" value="Metalloenz_LuxS/M16"/>
</dbReference>
<proteinExistence type="predicted"/>
<dbReference type="SUPFAM" id="SSF63411">
    <property type="entry name" value="LuxS/MPP-like metallohydrolase"/>
    <property type="match status" value="2"/>
</dbReference>
<dbReference type="AlphaFoldDB" id="A0A0F9I3E4"/>
<evidence type="ECO:0000313" key="2">
    <source>
        <dbReference type="EMBL" id="KKL88370.1"/>
    </source>
</evidence>
<dbReference type="PANTHER" id="PTHR11851">
    <property type="entry name" value="METALLOPROTEASE"/>
    <property type="match status" value="1"/>
</dbReference>
<dbReference type="InterPro" id="IPR007863">
    <property type="entry name" value="Peptidase_M16_C"/>
</dbReference>
<evidence type="ECO:0000259" key="1">
    <source>
        <dbReference type="Pfam" id="PF05193"/>
    </source>
</evidence>